<evidence type="ECO:0000313" key="2">
    <source>
        <dbReference type="EMBL" id="OGG23961.1"/>
    </source>
</evidence>
<feature type="transmembrane region" description="Helical" evidence="1">
    <location>
        <begin position="28"/>
        <end position="49"/>
    </location>
</feature>
<sequence>MKDNKRKVSQNFSRAIIRVSEGVSTKKFWANFVGFALLLFSIGFNLWIYRLEPTAKVDPNDNHFQFALVDRTNQIFDFAPKNCSKKLSFVICHLSFLIDHWVPNWAEGYNLPYYYSHIPQIAIVAFWRSLHIGSLFQFYHWVIYFLLSLFPLSLFLALRITGLSWITAGVGALIGSQISTDGFYGLDPASFLWRGYGLSSQLFAMVFLPLAIAFALRGKVIPTILTLAATTAGHLGIGIIAFISVGIVGFRKVLWIWVGAGLLLAYWIIPAYLHNNYHNFSVWDPIWKFDSYGAKEVITRLFNGNLFDFGRFPILTILVLVGLFVNRNFAILFIFWVLMYFGRTTWGSLIDLVPFLKEFHQSRFIVGIHLAGLFLIPIGFQFLFQKLKNIFLVIPIIILFIFMIYPQTTRYAKHNDFLINRGNADYQKVEDDVDSLFLNLKSYLSARPGRVFAGRGGSWGRDFRVAETPYYMFLSTHGISTVLWMPETWSPSSDTEQFFSENQPKDYVLFNIRYVVAPPNQQPQSFWKLLKESPTWKLYEVETEGYISSGVRPAIVSSSKENFINLVHLWIQSDYHKQGLYPQLIFDKDYPKNYGLPNFRMLDEVTYKVPDGSTHNLFSEVPSYMLSVDSYQLPKILSQESDSDMVFKAKVEVKEDCKECIVILKQTFHPSWRATIDGKPVEPITAFPFFTAVKLESAGTHEVIFSYQPSGIKIALLIVSVISLGALFALTSTGQNQ</sequence>
<feature type="transmembrane region" description="Helical" evidence="1">
    <location>
        <begin position="331"/>
        <end position="352"/>
    </location>
</feature>
<name>A0A1F6AH01_9BACT</name>
<feature type="transmembrane region" description="Helical" evidence="1">
    <location>
        <begin position="198"/>
        <end position="216"/>
    </location>
</feature>
<feature type="transmembrane region" description="Helical" evidence="1">
    <location>
        <begin position="223"/>
        <end position="248"/>
    </location>
</feature>
<keyword evidence="1" id="KW-1133">Transmembrane helix</keyword>
<evidence type="ECO:0000313" key="3">
    <source>
        <dbReference type="Proteomes" id="UP000178759"/>
    </source>
</evidence>
<evidence type="ECO:0000256" key="1">
    <source>
        <dbReference type="SAM" id="Phobius"/>
    </source>
</evidence>
<keyword evidence="1" id="KW-0472">Membrane</keyword>
<organism evidence="2 3">
    <name type="scientific">Candidatus Gottesmanbacteria bacterium RIFCSPLOWO2_01_FULL_43_11b</name>
    <dbReference type="NCBI Taxonomy" id="1798392"/>
    <lineage>
        <taxon>Bacteria</taxon>
        <taxon>Candidatus Gottesmaniibacteriota</taxon>
    </lineage>
</organism>
<proteinExistence type="predicted"/>
<protein>
    <recommendedName>
        <fullName evidence="4">Membrane protein 6-pyruvoyl-tetrahydropterin synthase-related domain-containing protein</fullName>
    </recommendedName>
</protein>
<gene>
    <name evidence="2" type="ORF">A3A79_02040</name>
</gene>
<feature type="transmembrane region" description="Helical" evidence="1">
    <location>
        <begin position="309"/>
        <end position="325"/>
    </location>
</feature>
<accession>A0A1F6AH01</accession>
<dbReference type="AlphaFoldDB" id="A0A1F6AH01"/>
<feature type="transmembrane region" description="Helical" evidence="1">
    <location>
        <begin position="138"/>
        <end position="158"/>
    </location>
</feature>
<feature type="transmembrane region" description="Helical" evidence="1">
    <location>
        <begin position="364"/>
        <end position="384"/>
    </location>
</feature>
<feature type="transmembrane region" description="Helical" evidence="1">
    <location>
        <begin position="390"/>
        <end position="406"/>
    </location>
</feature>
<reference evidence="2 3" key="1">
    <citation type="journal article" date="2016" name="Nat. Commun.">
        <title>Thousands of microbial genomes shed light on interconnected biogeochemical processes in an aquifer system.</title>
        <authorList>
            <person name="Anantharaman K."/>
            <person name="Brown C.T."/>
            <person name="Hug L.A."/>
            <person name="Sharon I."/>
            <person name="Castelle C.J."/>
            <person name="Probst A.J."/>
            <person name="Thomas B.C."/>
            <person name="Singh A."/>
            <person name="Wilkins M.J."/>
            <person name="Karaoz U."/>
            <person name="Brodie E.L."/>
            <person name="Williams K.H."/>
            <person name="Hubbard S.S."/>
            <person name="Banfield J.F."/>
        </authorList>
    </citation>
    <scope>NUCLEOTIDE SEQUENCE [LARGE SCALE GENOMIC DNA]</scope>
</reference>
<dbReference type="STRING" id="1798392.A3A79_02040"/>
<dbReference type="Proteomes" id="UP000178759">
    <property type="component" value="Unassembled WGS sequence"/>
</dbReference>
<evidence type="ECO:0008006" key="4">
    <source>
        <dbReference type="Google" id="ProtNLM"/>
    </source>
</evidence>
<keyword evidence="1" id="KW-0812">Transmembrane</keyword>
<comment type="caution">
    <text evidence="2">The sequence shown here is derived from an EMBL/GenBank/DDBJ whole genome shotgun (WGS) entry which is preliminary data.</text>
</comment>
<dbReference type="EMBL" id="MFJV01000001">
    <property type="protein sequence ID" value="OGG23961.1"/>
    <property type="molecule type" value="Genomic_DNA"/>
</dbReference>
<feature type="transmembrane region" description="Helical" evidence="1">
    <location>
        <begin position="254"/>
        <end position="273"/>
    </location>
</feature>
<feature type="transmembrane region" description="Helical" evidence="1">
    <location>
        <begin position="714"/>
        <end position="731"/>
    </location>
</feature>